<dbReference type="InterPro" id="IPR015943">
    <property type="entry name" value="WD40/YVTN_repeat-like_dom_sf"/>
</dbReference>
<feature type="transmembrane region" description="Helical" evidence="13">
    <location>
        <begin position="414"/>
        <end position="437"/>
    </location>
</feature>
<evidence type="ECO:0000256" key="7">
    <source>
        <dbReference type="ARBA" id="ARBA00022892"/>
    </source>
</evidence>
<proteinExistence type="predicted"/>
<feature type="compositionally biased region" description="Basic residues" evidence="12">
    <location>
        <begin position="231"/>
        <end position="240"/>
    </location>
</feature>
<dbReference type="PANTHER" id="PTHR23284">
    <property type="entry name" value="PROLACTIN REGULATORY ELEMENT BINDING PROTEIN"/>
    <property type="match status" value="1"/>
</dbReference>
<dbReference type="GO" id="GO:0005789">
    <property type="term" value="C:endoplasmic reticulum membrane"/>
    <property type="evidence" value="ECO:0007669"/>
    <property type="project" value="UniProtKB-SubCell"/>
</dbReference>
<keyword evidence="9 13" id="KW-1133">Transmembrane helix</keyword>
<dbReference type="SUPFAM" id="SSF50998">
    <property type="entry name" value="Quinoprotein alcohol dehydrogenase-like"/>
    <property type="match status" value="1"/>
</dbReference>
<keyword evidence="5" id="KW-0677">Repeat</keyword>
<evidence type="ECO:0000256" key="1">
    <source>
        <dbReference type="ARBA" id="ARBA00004648"/>
    </source>
</evidence>
<keyword evidence="15" id="KW-1185">Reference proteome</keyword>
<evidence type="ECO:0000256" key="13">
    <source>
        <dbReference type="SAM" id="Phobius"/>
    </source>
</evidence>
<evidence type="ECO:0000256" key="8">
    <source>
        <dbReference type="ARBA" id="ARBA00022927"/>
    </source>
</evidence>
<keyword evidence="4 13" id="KW-0812">Transmembrane</keyword>
<reference evidence="14" key="1">
    <citation type="submission" date="2016-06" db="EMBL/GenBank/DDBJ databases">
        <title>Draft Genome sequence of the fungus Inonotus baumii.</title>
        <authorList>
            <person name="Zhu H."/>
            <person name="Lin W."/>
        </authorList>
    </citation>
    <scope>NUCLEOTIDE SEQUENCE</scope>
    <source>
        <strain evidence="14">821</strain>
    </source>
</reference>
<comment type="caution">
    <text evidence="14">The sequence shown here is derived from an EMBL/GenBank/DDBJ whole genome shotgun (WGS) entry which is preliminary data.</text>
</comment>
<dbReference type="Gene3D" id="2.130.10.10">
    <property type="entry name" value="YVTN repeat-like/Quinoprotein amine dehydrogenase"/>
    <property type="match status" value="2"/>
</dbReference>
<evidence type="ECO:0000256" key="9">
    <source>
        <dbReference type="ARBA" id="ARBA00022989"/>
    </source>
</evidence>
<accession>A0A9Q5I3L4</accession>
<gene>
    <name evidence="14" type="ORF">A7U60_g1909</name>
</gene>
<dbReference type="AlphaFoldDB" id="A0A9Q5I3L4"/>
<evidence type="ECO:0000256" key="11">
    <source>
        <dbReference type="PROSITE-ProRule" id="PRU00221"/>
    </source>
</evidence>
<evidence type="ECO:0000313" key="15">
    <source>
        <dbReference type="Proteomes" id="UP000757232"/>
    </source>
</evidence>
<name>A0A9Q5I3L4_SANBA</name>
<dbReference type="GO" id="GO:0003400">
    <property type="term" value="P:regulation of COPII vesicle coating"/>
    <property type="evidence" value="ECO:0007669"/>
    <property type="project" value="TreeGrafter"/>
</dbReference>
<evidence type="ECO:0000256" key="2">
    <source>
        <dbReference type="ARBA" id="ARBA00022448"/>
    </source>
</evidence>
<dbReference type="GO" id="GO:0005085">
    <property type="term" value="F:guanyl-nucleotide exchange factor activity"/>
    <property type="evidence" value="ECO:0007669"/>
    <property type="project" value="InterPro"/>
</dbReference>
<feature type="repeat" description="WD" evidence="11">
    <location>
        <begin position="367"/>
        <end position="396"/>
    </location>
</feature>
<dbReference type="PROSITE" id="PS50082">
    <property type="entry name" value="WD_REPEATS_2"/>
    <property type="match status" value="1"/>
</dbReference>
<evidence type="ECO:0000256" key="4">
    <source>
        <dbReference type="ARBA" id="ARBA00022692"/>
    </source>
</evidence>
<dbReference type="InterPro" id="IPR045260">
    <property type="entry name" value="Sec12-like"/>
</dbReference>
<keyword evidence="7" id="KW-0931">ER-Golgi transport</keyword>
<evidence type="ECO:0000256" key="12">
    <source>
        <dbReference type="SAM" id="MobiDB-lite"/>
    </source>
</evidence>
<sequence>MRTHHTQHSLPVFPVYSAAFVADNKLVLGGGGGSGRSGIKNKLVRSLGFVYTKTKRIDVSRLSTKRLYNIPDDETLELLSELELEKDEDAPMSMVADAEGSRIVCGINSATEELDKGINQNCRLFSVEKDKLKLVSVASTLKVTRDNMEECQKVTALSPGRTLAAAAGTKDLAVLSYPSLTPAAKYLQTDHEIYDVSFSSTSILVATTDKLLVYALPAASTPATSPPGPKTRSKQKQKRKAKEDNKLTSKELELLNSIERPALPGLEGVATVFRAARYHPAANGVAFTVLNTTSGPRIRGSKTKPKQGYVCRWNTDSWKVVKSRKIGEKGITCFDVSANGRFLAYGSADHTIAILDATTLAPLLSVLKAHDFPPTVLRFNPTSELLVSGSADNSIRAVTIPDGLAGTTWTVPQVVFITLLVLLLSILISYAVSSGLIKF</sequence>
<organism evidence="14 15">
    <name type="scientific">Sanghuangporus baumii</name>
    <name type="common">Phellinus baumii</name>
    <dbReference type="NCBI Taxonomy" id="108892"/>
    <lineage>
        <taxon>Eukaryota</taxon>
        <taxon>Fungi</taxon>
        <taxon>Dikarya</taxon>
        <taxon>Basidiomycota</taxon>
        <taxon>Agaricomycotina</taxon>
        <taxon>Agaricomycetes</taxon>
        <taxon>Hymenochaetales</taxon>
        <taxon>Hymenochaetaceae</taxon>
        <taxon>Sanghuangporus</taxon>
    </lineage>
</organism>
<dbReference type="EMBL" id="LNZH02000115">
    <property type="protein sequence ID" value="OCB90884.1"/>
    <property type="molecule type" value="Genomic_DNA"/>
</dbReference>
<keyword evidence="3 11" id="KW-0853">WD repeat</keyword>
<dbReference type="InterPro" id="IPR011047">
    <property type="entry name" value="Quinoprotein_ADH-like_sf"/>
</dbReference>
<keyword evidence="2" id="KW-0813">Transport</keyword>
<dbReference type="OrthoDB" id="2013972at2759"/>
<comment type="subcellular location">
    <subcellularLocation>
        <location evidence="1">Endoplasmic reticulum membrane</location>
        <topology evidence="1">Single-pass type II membrane protein</topology>
    </subcellularLocation>
</comment>
<dbReference type="InterPro" id="IPR001680">
    <property type="entry name" value="WD40_rpt"/>
</dbReference>
<dbReference type="PANTHER" id="PTHR23284:SF0">
    <property type="entry name" value="PROLACTIN REGULATORY ELEMENT-BINDING PROTEIN"/>
    <property type="match status" value="1"/>
</dbReference>
<evidence type="ECO:0000256" key="3">
    <source>
        <dbReference type="ARBA" id="ARBA00022574"/>
    </source>
</evidence>
<protein>
    <submittedName>
        <fullName evidence="14">WD40 repeat-like protein</fullName>
    </submittedName>
</protein>
<dbReference type="Pfam" id="PF00400">
    <property type="entry name" value="WD40"/>
    <property type="match status" value="2"/>
</dbReference>
<dbReference type="SMART" id="SM00320">
    <property type="entry name" value="WD40"/>
    <property type="match status" value="2"/>
</dbReference>
<evidence type="ECO:0000256" key="5">
    <source>
        <dbReference type="ARBA" id="ARBA00022737"/>
    </source>
</evidence>
<dbReference type="GO" id="GO:0015031">
    <property type="term" value="P:protein transport"/>
    <property type="evidence" value="ECO:0007669"/>
    <property type="project" value="UniProtKB-KW"/>
</dbReference>
<keyword evidence="6" id="KW-0256">Endoplasmic reticulum</keyword>
<keyword evidence="10 13" id="KW-0472">Membrane</keyword>
<keyword evidence="8" id="KW-0653">Protein transport</keyword>
<evidence type="ECO:0000256" key="6">
    <source>
        <dbReference type="ARBA" id="ARBA00022824"/>
    </source>
</evidence>
<evidence type="ECO:0000256" key="10">
    <source>
        <dbReference type="ARBA" id="ARBA00023136"/>
    </source>
</evidence>
<feature type="region of interest" description="Disordered" evidence="12">
    <location>
        <begin position="219"/>
        <end position="246"/>
    </location>
</feature>
<dbReference type="GO" id="GO:0006888">
    <property type="term" value="P:endoplasmic reticulum to Golgi vesicle-mediated transport"/>
    <property type="evidence" value="ECO:0007669"/>
    <property type="project" value="TreeGrafter"/>
</dbReference>
<evidence type="ECO:0000313" key="14">
    <source>
        <dbReference type="EMBL" id="OCB90884.1"/>
    </source>
</evidence>
<dbReference type="Proteomes" id="UP000757232">
    <property type="component" value="Unassembled WGS sequence"/>
</dbReference>